<dbReference type="Gene3D" id="3.40.50.2300">
    <property type="match status" value="2"/>
</dbReference>
<dbReference type="InterPro" id="IPR000843">
    <property type="entry name" value="HTH_LacI"/>
</dbReference>
<evidence type="ECO:0000259" key="5">
    <source>
        <dbReference type="PROSITE" id="PS50932"/>
    </source>
</evidence>
<dbReference type="EMBL" id="FOVR01000024">
    <property type="protein sequence ID" value="SFP14228.1"/>
    <property type="molecule type" value="Genomic_DNA"/>
</dbReference>
<dbReference type="InterPro" id="IPR010982">
    <property type="entry name" value="Lambda_DNA-bd_dom_sf"/>
</dbReference>
<dbReference type="RefSeq" id="WP_090075630.1">
    <property type="nucleotide sequence ID" value="NZ_FOVR01000024.1"/>
</dbReference>
<dbReference type="Pfam" id="PF13377">
    <property type="entry name" value="Peripla_BP_3"/>
    <property type="match status" value="1"/>
</dbReference>
<evidence type="ECO:0000256" key="1">
    <source>
        <dbReference type="ARBA" id="ARBA00022491"/>
    </source>
</evidence>
<dbReference type="STRING" id="655353.SAMN04488056_1248"/>
<evidence type="ECO:0000256" key="3">
    <source>
        <dbReference type="ARBA" id="ARBA00023125"/>
    </source>
</evidence>
<dbReference type="CDD" id="cd01392">
    <property type="entry name" value="HTH_LacI"/>
    <property type="match status" value="1"/>
</dbReference>
<dbReference type="InterPro" id="IPR028082">
    <property type="entry name" value="Peripla_BP_I"/>
</dbReference>
<dbReference type="GO" id="GO:0000976">
    <property type="term" value="F:transcription cis-regulatory region binding"/>
    <property type="evidence" value="ECO:0007669"/>
    <property type="project" value="TreeGrafter"/>
</dbReference>
<gene>
    <name evidence="6" type="ORF">SAMN04488056_1248</name>
</gene>
<dbReference type="InterPro" id="IPR046335">
    <property type="entry name" value="LacI/GalR-like_sensor"/>
</dbReference>
<keyword evidence="1" id="KW-0678">Repressor</keyword>
<keyword evidence="3" id="KW-0238">DNA-binding</keyword>
<reference evidence="6 7" key="1">
    <citation type="submission" date="2016-10" db="EMBL/GenBank/DDBJ databases">
        <authorList>
            <person name="de Groot N.N."/>
        </authorList>
    </citation>
    <scope>NUCLEOTIDE SEQUENCE [LARGE SCALE GENOMIC DNA]</scope>
    <source>
        <strain evidence="6 7">CGMCC 1.9157</strain>
    </source>
</reference>
<keyword evidence="4" id="KW-0804">Transcription</keyword>
<keyword evidence="7" id="KW-1185">Reference proteome</keyword>
<evidence type="ECO:0000256" key="4">
    <source>
        <dbReference type="ARBA" id="ARBA00023163"/>
    </source>
</evidence>
<dbReference type="Proteomes" id="UP000199236">
    <property type="component" value="Unassembled WGS sequence"/>
</dbReference>
<dbReference type="PANTHER" id="PTHR30146">
    <property type="entry name" value="LACI-RELATED TRANSCRIPTIONAL REPRESSOR"/>
    <property type="match status" value="1"/>
</dbReference>
<dbReference type="Gene3D" id="1.10.260.40">
    <property type="entry name" value="lambda repressor-like DNA-binding domains"/>
    <property type="match status" value="1"/>
</dbReference>
<feature type="domain" description="HTH lacI-type" evidence="5">
    <location>
        <begin position="9"/>
        <end position="64"/>
    </location>
</feature>
<sequence>MDKKKQQKVRLVDLAAYCGVSMSTASRALSGTPGVRTELREKVMAAAKTLNYYTPTSIAGAKVIVAASAVAMLDHQRQQFTTFVLEGIRARAEILGAEIVTRPIANLNEEQTVLEQALQDDEIAGLLFITMDDETMLAQTRGFSKPVILVNGDDPSMELSSIAPCNRAAAASATSYLNQEGHNKILFMAHRGRRTIERRLEGWRDRITEMGHTDWKALFVDVDDWTPEAARKAILDHMERSGQNFSAVLCAGDSLAFGAIMGLLEKGLKVPEDISVIGMDGLPQGEFVSPPLTSVHIPMKEIGMHAIDMLRDQLAEPDRLSKRVELYCKLVPRASHAPCKKA</sequence>
<name>A0A1I5MXK0_9HYPH</name>
<dbReference type="OrthoDB" id="7912369at2"/>
<accession>A0A1I5MXK0</accession>
<dbReference type="PROSITE" id="PS50932">
    <property type="entry name" value="HTH_LACI_2"/>
    <property type="match status" value="1"/>
</dbReference>
<dbReference type="Pfam" id="PF00356">
    <property type="entry name" value="LacI"/>
    <property type="match status" value="1"/>
</dbReference>
<organism evidence="6 7">
    <name type="scientific">Cohaesibacter marisflavi</name>
    <dbReference type="NCBI Taxonomy" id="655353"/>
    <lineage>
        <taxon>Bacteria</taxon>
        <taxon>Pseudomonadati</taxon>
        <taxon>Pseudomonadota</taxon>
        <taxon>Alphaproteobacteria</taxon>
        <taxon>Hyphomicrobiales</taxon>
        <taxon>Cohaesibacteraceae</taxon>
    </lineage>
</organism>
<evidence type="ECO:0000313" key="6">
    <source>
        <dbReference type="EMBL" id="SFP14228.1"/>
    </source>
</evidence>
<proteinExistence type="predicted"/>
<dbReference type="AlphaFoldDB" id="A0A1I5MXK0"/>
<protein>
    <submittedName>
        <fullName evidence="6">Transcriptional regulator, LacI family</fullName>
    </submittedName>
</protein>
<dbReference type="SUPFAM" id="SSF53822">
    <property type="entry name" value="Periplasmic binding protein-like I"/>
    <property type="match status" value="1"/>
</dbReference>
<dbReference type="SUPFAM" id="SSF47413">
    <property type="entry name" value="lambda repressor-like DNA-binding domains"/>
    <property type="match status" value="1"/>
</dbReference>
<keyword evidence="2" id="KW-0805">Transcription regulation</keyword>
<evidence type="ECO:0000256" key="2">
    <source>
        <dbReference type="ARBA" id="ARBA00023015"/>
    </source>
</evidence>
<dbReference type="CDD" id="cd06267">
    <property type="entry name" value="PBP1_LacI_sugar_binding-like"/>
    <property type="match status" value="1"/>
</dbReference>
<dbReference type="SMART" id="SM00354">
    <property type="entry name" value="HTH_LACI"/>
    <property type="match status" value="1"/>
</dbReference>
<dbReference type="GO" id="GO:0003700">
    <property type="term" value="F:DNA-binding transcription factor activity"/>
    <property type="evidence" value="ECO:0007669"/>
    <property type="project" value="TreeGrafter"/>
</dbReference>
<dbReference type="PANTHER" id="PTHR30146:SF148">
    <property type="entry name" value="HTH-TYPE TRANSCRIPTIONAL REPRESSOR PURR-RELATED"/>
    <property type="match status" value="1"/>
</dbReference>
<evidence type="ECO:0000313" key="7">
    <source>
        <dbReference type="Proteomes" id="UP000199236"/>
    </source>
</evidence>